<reference evidence="2 3" key="1">
    <citation type="submission" date="2024-06" db="EMBL/GenBank/DDBJ databases">
        <title>A chromosome-level genome assembly of beet webworm, Loxostege sticticalis.</title>
        <authorList>
            <person name="Zhang Y."/>
        </authorList>
    </citation>
    <scope>NUCLEOTIDE SEQUENCE [LARGE SCALE GENOMIC DNA]</scope>
    <source>
        <strain evidence="2">AQ026</strain>
        <tissue evidence="2">Whole body</tissue>
    </source>
</reference>
<accession>A0ABR3H619</accession>
<feature type="region of interest" description="Disordered" evidence="1">
    <location>
        <begin position="297"/>
        <end position="378"/>
    </location>
</feature>
<dbReference type="Proteomes" id="UP001549920">
    <property type="component" value="Unassembled WGS sequence"/>
</dbReference>
<dbReference type="PANTHER" id="PTHR34239:SF2">
    <property type="entry name" value="TRANSPOSABLE ELEMENT P TRANSPOSASE_THAP9 CONSERVED DOMAIN-CONTAINING PROTEIN"/>
    <property type="match status" value="1"/>
</dbReference>
<evidence type="ECO:0000313" key="3">
    <source>
        <dbReference type="Proteomes" id="UP001549920"/>
    </source>
</evidence>
<name>A0ABR3H619_LOXSC</name>
<protein>
    <submittedName>
        <fullName evidence="2">Uncharacterized protein</fullName>
    </submittedName>
</protein>
<proteinExistence type="predicted"/>
<dbReference type="PANTHER" id="PTHR34239">
    <property type="entry name" value="APPLE DOMAIN-CONTAINING PROTEIN"/>
    <property type="match status" value="1"/>
</dbReference>
<organism evidence="2 3">
    <name type="scientific">Loxostege sticticalis</name>
    <name type="common">Beet webworm moth</name>
    <dbReference type="NCBI Taxonomy" id="481309"/>
    <lineage>
        <taxon>Eukaryota</taxon>
        <taxon>Metazoa</taxon>
        <taxon>Ecdysozoa</taxon>
        <taxon>Arthropoda</taxon>
        <taxon>Hexapoda</taxon>
        <taxon>Insecta</taxon>
        <taxon>Pterygota</taxon>
        <taxon>Neoptera</taxon>
        <taxon>Endopterygota</taxon>
        <taxon>Lepidoptera</taxon>
        <taxon>Glossata</taxon>
        <taxon>Ditrysia</taxon>
        <taxon>Pyraloidea</taxon>
        <taxon>Crambidae</taxon>
        <taxon>Pyraustinae</taxon>
        <taxon>Loxostege</taxon>
    </lineage>
</organism>
<comment type="caution">
    <text evidence="2">The sequence shown here is derived from an EMBL/GenBank/DDBJ whole genome shotgun (WGS) entry which is preliminary data.</text>
</comment>
<keyword evidence="3" id="KW-1185">Reference proteome</keyword>
<dbReference type="EMBL" id="JBEUOH010000026">
    <property type="protein sequence ID" value="KAL0860146.1"/>
    <property type="molecule type" value="Genomic_DNA"/>
</dbReference>
<gene>
    <name evidence="2" type="ORF">ABMA27_010453</name>
</gene>
<sequence length="378" mass="42286">MPKRKVPRSCEEELEHLMRKMRKLEKKIHATNPIEELPSPEHVTETDTAVALEPSDWLNAEHEHDTCENVDTDAIEHRVPTNETQNDSLSPIEQPGTSAPPLQEEVTVTTQSNSGLDTEVLEILGEDPSLAEKRGKDIREEIASRFGHIATEGLSKDTRKELSLKYPIPANCPRIDSPKINPEVKAAMQESFIKRDKGIEVKQKQVASAISCLGEIITTQLNSENKDKDLLQKLMDLGRLLCDVQHADSVTRRNFILFSLKKDMSEHLSSTKIDSFLFGESLAETLKAAKSINKSGVELKADQPNNNTAKRSKLPNQRNLNRKAPGPSYRQSGPIQRSREPAPRARAAPLPPAHSSRPWPRQQPPPPPPPPAQARRRF</sequence>
<evidence type="ECO:0000256" key="1">
    <source>
        <dbReference type="SAM" id="MobiDB-lite"/>
    </source>
</evidence>
<feature type="compositionally biased region" description="Low complexity" evidence="1">
    <location>
        <begin position="344"/>
        <end position="360"/>
    </location>
</feature>
<feature type="compositionally biased region" description="Pro residues" evidence="1">
    <location>
        <begin position="361"/>
        <end position="372"/>
    </location>
</feature>
<feature type="compositionally biased region" description="Polar residues" evidence="1">
    <location>
        <begin position="303"/>
        <end position="319"/>
    </location>
</feature>
<evidence type="ECO:0000313" key="2">
    <source>
        <dbReference type="EMBL" id="KAL0860146.1"/>
    </source>
</evidence>